<dbReference type="OrthoDB" id="357930at2"/>
<dbReference type="Proteomes" id="UP000190423">
    <property type="component" value="Unassembled WGS sequence"/>
</dbReference>
<dbReference type="GO" id="GO:0055040">
    <property type="term" value="C:periplasmic flagellum"/>
    <property type="evidence" value="ECO:0007669"/>
    <property type="project" value="UniProtKB-SubCell"/>
</dbReference>
<name>A0A1T4KZ32_TREPO</name>
<keyword evidence="5" id="KW-0969">Cilium</keyword>
<organism evidence="5 6">
    <name type="scientific">Treponema porcinum</name>
    <dbReference type="NCBI Taxonomy" id="261392"/>
    <lineage>
        <taxon>Bacteria</taxon>
        <taxon>Pseudomonadati</taxon>
        <taxon>Spirochaetota</taxon>
        <taxon>Spirochaetia</taxon>
        <taxon>Spirochaetales</taxon>
        <taxon>Treponemataceae</taxon>
        <taxon>Treponema</taxon>
    </lineage>
</organism>
<keyword evidence="2" id="KW-0574">Periplasm</keyword>
<dbReference type="STRING" id="261392.SAMN02745149_01392"/>
<evidence type="ECO:0000256" key="3">
    <source>
        <dbReference type="ARBA" id="ARBA00023143"/>
    </source>
</evidence>
<dbReference type="RefSeq" id="WP_078933301.1">
    <property type="nucleotide sequence ID" value="NZ_FUWG01000009.1"/>
</dbReference>
<dbReference type="Pfam" id="PF04620">
    <property type="entry name" value="FlaA"/>
    <property type="match status" value="1"/>
</dbReference>
<protein>
    <submittedName>
        <fullName evidence="5">Flagellar filament outer layer protein Flaa</fullName>
    </submittedName>
</protein>
<sequence length="240" mass="27101">MKKVLFAVLAASVFTFAVSAQNSLVDEPNPETIGNESAMQALHEISLDKFEREGSWNVHISPDYGVITSRLFEGSPAMKDPLKEDEGKENEDTQVLGVKVEFFKRGINSFYITSQRPIPIEGVTKTVSVWVCGRNMGHELYLLVEDYFGRNYELYMGSLGFSGWKKLTAVVPPSPDGEHGIVQHSAYYGDKPGLRIIGFRVDCDPMLSRGAYYMYLDDLRCVTDLYDMQNHDEDDMADNW</sequence>
<keyword evidence="6" id="KW-1185">Reference proteome</keyword>
<dbReference type="GeneID" id="78316689"/>
<feature type="chain" id="PRO_5013001549" evidence="4">
    <location>
        <begin position="21"/>
        <end position="240"/>
    </location>
</feature>
<accession>A0A1T4KZ32</accession>
<evidence type="ECO:0000256" key="2">
    <source>
        <dbReference type="ARBA" id="ARBA00022764"/>
    </source>
</evidence>
<comment type="subcellular location">
    <subcellularLocation>
        <location evidence="1">Periplasmic flagellum</location>
    </subcellularLocation>
</comment>
<reference evidence="5 6" key="1">
    <citation type="submission" date="2017-02" db="EMBL/GenBank/DDBJ databases">
        <authorList>
            <person name="Peterson S.W."/>
        </authorList>
    </citation>
    <scope>NUCLEOTIDE SEQUENCE [LARGE SCALE GENOMIC DNA]</scope>
    <source>
        <strain evidence="5 6">ATCC BAA-908</strain>
    </source>
</reference>
<keyword evidence="4" id="KW-0732">Signal</keyword>
<evidence type="ECO:0000256" key="4">
    <source>
        <dbReference type="SAM" id="SignalP"/>
    </source>
</evidence>
<evidence type="ECO:0000313" key="6">
    <source>
        <dbReference type="Proteomes" id="UP000190423"/>
    </source>
</evidence>
<dbReference type="InterPro" id="IPR006714">
    <property type="entry name" value="FlaA"/>
</dbReference>
<evidence type="ECO:0000313" key="5">
    <source>
        <dbReference type="EMBL" id="SJZ47567.1"/>
    </source>
</evidence>
<dbReference type="AlphaFoldDB" id="A0A1T4KZ32"/>
<dbReference type="EMBL" id="FUWG01000009">
    <property type="protein sequence ID" value="SJZ47567.1"/>
    <property type="molecule type" value="Genomic_DNA"/>
</dbReference>
<evidence type="ECO:0000256" key="1">
    <source>
        <dbReference type="ARBA" id="ARBA00004631"/>
    </source>
</evidence>
<dbReference type="GO" id="GO:0030288">
    <property type="term" value="C:outer membrane-bounded periplasmic space"/>
    <property type="evidence" value="ECO:0007669"/>
    <property type="project" value="InterPro"/>
</dbReference>
<feature type="signal peptide" evidence="4">
    <location>
        <begin position="1"/>
        <end position="20"/>
    </location>
</feature>
<proteinExistence type="predicted"/>
<keyword evidence="5" id="KW-0282">Flagellum</keyword>
<keyword evidence="5" id="KW-0966">Cell projection</keyword>
<keyword evidence="3" id="KW-0975">Bacterial flagellum</keyword>
<gene>
    <name evidence="5" type="ORF">SAMN02745149_01392</name>
</gene>
<dbReference type="GO" id="GO:0071973">
    <property type="term" value="P:bacterial-type flagellum-dependent cell motility"/>
    <property type="evidence" value="ECO:0007669"/>
    <property type="project" value="InterPro"/>
</dbReference>